<evidence type="ECO:0000313" key="2">
    <source>
        <dbReference type="Proteomes" id="UP000738376"/>
    </source>
</evidence>
<name>A0ABX1LU29_9CYAN</name>
<dbReference type="Proteomes" id="UP000738376">
    <property type="component" value="Unassembled WGS sequence"/>
</dbReference>
<proteinExistence type="predicted"/>
<protein>
    <submittedName>
        <fullName evidence="1">Fertility inhibition FinO-like protein</fullName>
    </submittedName>
</protein>
<keyword evidence="2" id="KW-1185">Reference proteome</keyword>
<accession>A0ABX1LU29</accession>
<dbReference type="EMBL" id="JAAVJL010000002">
    <property type="protein sequence ID" value="NMF59673.1"/>
    <property type="molecule type" value="Genomic_DNA"/>
</dbReference>
<gene>
    <name evidence="1" type="ORF">HC246_17030</name>
</gene>
<evidence type="ECO:0000313" key="1">
    <source>
        <dbReference type="EMBL" id="NMF59673.1"/>
    </source>
</evidence>
<dbReference type="RefSeq" id="WP_169364671.1">
    <property type="nucleotide sequence ID" value="NZ_JAAVJL010000002.1"/>
</dbReference>
<organism evidence="1 2">
    <name type="scientific">Pseudanabaena yagii GIHE-NHR1</name>
    <dbReference type="NCBI Taxonomy" id="2722753"/>
    <lineage>
        <taxon>Bacteria</taxon>
        <taxon>Bacillati</taxon>
        <taxon>Cyanobacteriota</taxon>
        <taxon>Cyanophyceae</taxon>
        <taxon>Pseudanabaenales</taxon>
        <taxon>Pseudanabaenaceae</taxon>
        <taxon>Pseudanabaena</taxon>
        <taxon>Pseudanabaena yagii</taxon>
    </lineage>
</organism>
<sequence length="106" mass="11884">MLTSGNLELIIKIDQVPTNVITHQNGWKSFRIKCDERIVNISVRPKVFKRLEEGTAKYGHWTAEISGKMGESTNTGFILEDPIVQVFQKKAKDIQALASEIPVEAS</sequence>
<reference evidence="1 2" key="1">
    <citation type="submission" date="2020-03" db="EMBL/GenBank/DDBJ databases">
        <title>Draft Genome Sequence of 2-Methylisoborneol Producing Pseudanabaena yagii Strain GIHE-NHR1 Isolated from North Han River in South Korea.</title>
        <authorList>
            <person name="Jeong J."/>
        </authorList>
    </citation>
    <scope>NUCLEOTIDE SEQUENCE [LARGE SCALE GENOMIC DNA]</scope>
    <source>
        <strain evidence="1 2">GIHE-NHR1</strain>
    </source>
</reference>
<comment type="caution">
    <text evidence="1">The sequence shown here is derived from an EMBL/GenBank/DDBJ whole genome shotgun (WGS) entry which is preliminary data.</text>
</comment>